<dbReference type="Proteomes" id="UP000007842">
    <property type="component" value="Chromosome"/>
</dbReference>
<evidence type="ECO:0000313" key="10">
    <source>
        <dbReference type="Proteomes" id="UP000007842"/>
    </source>
</evidence>
<dbReference type="SUPFAM" id="SSF47323">
    <property type="entry name" value="Anticodon-binding domain of a subclass of class I aminoacyl-tRNA synthetases"/>
    <property type="match status" value="1"/>
</dbReference>
<dbReference type="HOGENOM" id="CLU_065807_0_0_11"/>
<feature type="region of interest" description="Disordered" evidence="6">
    <location>
        <begin position="194"/>
        <end position="222"/>
    </location>
</feature>
<dbReference type="GO" id="GO:0006420">
    <property type="term" value="P:arginyl-tRNA aminoacylation"/>
    <property type="evidence" value="ECO:0007669"/>
    <property type="project" value="InterPro"/>
</dbReference>
<evidence type="ECO:0000256" key="3">
    <source>
        <dbReference type="ARBA" id="ARBA00022741"/>
    </source>
</evidence>
<feature type="domain" description="Arginyl tRNA synthetase N-terminal" evidence="8">
    <location>
        <begin position="1"/>
        <end position="68"/>
    </location>
</feature>
<protein>
    <recommendedName>
        <fullName evidence="1">arginine--tRNA ligase</fullName>
        <ecNumber evidence="1">6.1.1.19</ecNumber>
    </recommendedName>
</protein>
<dbReference type="GO" id="GO:0004814">
    <property type="term" value="F:arginine-tRNA ligase activity"/>
    <property type="evidence" value="ECO:0007669"/>
    <property type="project" value="UniProtKB-EC"/>
</dbReference>
<evidence type="ECO:0000256" key="5">
    <source>
        <dbReference type="ARBA" id="ARBA00049339"/>
    </source>
</evidence>
<dbReference type="InterPro" id="IPR001278">
    <property type="entry name" value="Arg-tRNA-ligase"/>
</dbReference>
<dbReference type="InterPro" id="IPR009080">
    <property type="entry name" value="tRNAsynth_Ia_anticodon-bd"/>
</dbReference>
<dbReference type="EC" id="6.1.1.19" evidence="1"/>
<dbReference type="Pfam" id="PF03485">
    <property type="entry name" value="Arg_tRNA_synt_N"/>
    <property type="match status" value="1"/>
</dbReference>
<organism evidence="9 10">
    <name type="scientific">Streptantibioticus cattleyicolor (strain ATCC 35852 / DSM 46488 / JCM 4925 / NBRC 14057 / NRRL 8057)</name>
    <name type="common">Streptomyces cattleya</name>
    <dbReference type="NCBI Taxonomy" id="1003195"/>
    <lineage>
        <taxon>Bacteria</taxon>
        <taxon>Bacillati</taxon>
        <taxon>Actinomycetota</taxon>
        <taxon>Actinomycetes</taxon>
        <taxon>Kitasatosporales</taxon>
        <taxon>Streptomycetaceae</taxon>
        <taxon>Streptantibioticus</taxon>
    </lineage>
</organism>
<dbReference type="SMART" id="SM00836">
    <property type="entry name" value="DALR_1"/>
    <property type="match status" value="1"/>
</dbReference>
<dbReference type="SMART" id="SM01016">
    <property type="entry name" value="Arg_tRNA_synt_N"/>
    <property type="match status" value="1"/>
</dbReference>
<name>G8X0D8_STREN</name>
<dbReference type="Gene3D" id="1.10.730.10">
    <property type="entry name" value="Isoleucyl-tRNA Synthetase, Domain 1"/>
    <property type="match status" value="1"/>
</dbReference>
<comment type="catalytic activity">
    <reaction evidence="5">
        <text>tRNA(Arg) + L-arginine + ATP = L-arginyl-tRNA(Arg) + AMP + diphosphate</text>
        <dbReference type="Rhea" id="RHEA:20301"/>
        <dbReference type="Rhea" id="RHEA-COMP:9658"/>
        <dbReference type="Rhea" id="RHEA-COMP:9673"/>
        <dbReference type="ChEBI" id="CHEBI:30616"/>
        <dbReference type="ChEBI" id="CHEBI:32682"/>
        <dbReference type="ChEBI" id="CHEBI:33019"/>
        <dbReference type="ChEBI" id="CHEBI:78442"/>
        <dbReference type="ChEBI" id="CHEBI:78513"/>
        <dbReference type="ChEBI" id="CHEBI:456215"/>
        <dbReference type="EC" id="6.1.1.19"/>
    </reaction>
</comment>
<evidence type="ECO:0000259" key="7">
    <source>
        <dbReference type="SMART" id="SM00836"/>
    </source>
</evidence>
<dbReference type="KEGG" id="scy:SCATT_41610"/>
<dbReference type="Pfam" id="PF05746">
    <property type="entry name" value="DALR_1"/>
    <property type="match status" value="1"/>
</dbReference>
<gene>
    <name evidence="9" type="ordered locus">SCATT_41610</name>
</gene>
<dbReference type="PANTHER" id="PTHR11956:SF5">
    <property type="entry name" value="ARGININE--TRNA LIGASE, CYTOPLASMIC"/>
    <property type="match status" value="1"/>
</dbReference>
<dbReference type="GO" id="GO:0005524">
    <property type="term" value="F:ATP binding"/>
    <property type="evidence" value="ECO:0007669"/>
    <property type="project" value="UniProtKB-KW"/>
</dbReference>
<keyword evidence="2" id="KW-0436">Ligase</keyword>
<dbReference type="PANTHER" id="PTHR11956">
    <property type="entry name" value="ARGINYL-TRNA SYNTHETASE"/>
    <property type="match status" value="1"/>
</dbReference>
<feature type="domain" description="DALR anticodon binding" evidence="7">
    <location>
        <begin position="178"/>
        <end position="310"/>
    </location>
</feature>
<dbReference type="InterPro" id="IPR008909">
    <property type="entry name" value="DALR_anticod-bd"/>
</dbReference>
<keyword evidence="3" id="KW-0547">Nucleotide-binding</keyword>
<proteinExistence type="predicted"/>
<accession>G8X0D8</accession>
<evidence type="ECO:0000256" key="1">
    <source>
        <dbReference type="ARBA" id="ARBA00012837"/>
    </source>
</evidence>
<dbReference type="SUPFAM" id="SSF55190">
    <property type="entry name" value="Arginyl-tRNA synthetase (ArgRS), N-terminal 'additional' domain"/>
    <property type="match status" value="1"/>
</dbReference>
<evidence type="ECO:0000256" key="4">
    <source>
        <dbReference type="ARBA" id="ARBA00022840"/>
    </source>
</evidence>
<evidence type="ECO:0000313" key="9">
    <source>
        <dbReference type="EMBL" id="AEW96532.1"/>
    </source>
</evidence>
<sequence>MEVPERVLVERPRGPRQGDYATSVALRLAGAAGRPAREVAGILAGRLVGEPGIARVDVAGPGFLNITLESRAHAGLVDRIRDRRHEYGRTAHPRAFPVPPTTTCDARPVVLAEVCERLVRGARPVPVRPAGVAYRELLDRLGPDATHWALLRPPAQDVPCLAAEALLAQREANPLFRVRYAHARSRALLRNGRDLGVDPDRTAQAMTESGAGDGDGGHPSATGSALLAHLADHPRIVAAAARDRAPDRVARHLERTADAFFRWYDTCPALPRGDEKPSAVHEARLRLADAAGIVLADGLHLLGISAPDHL</sequence>
<keyword evidence="4" id="KW-0067">ATP-binding</keyword>
<dbReference type="EMBL" id="CP003219">
    <property type="protein sequence ID" value="AEW96532.1"/>
    <property type="molecule type" value="Genomic_DNA"/>
</dbReference>
<dbReference type="AlphaFoldDB" id="G8X0D8"/>
<dbReference type="STRING" id="1003195.SCATT_41610"/>
<dbReference type="InterPro" id="IPR036695">
    <property type="entry name" value="Arg-tRNA-synth_N_sf"/>
</dbReference>
<dbReference type="eggNOG" id="COG0018">
    <property type="taxonomic scope" value="Bacteria"/>
</dbReference>
<evidence type="ECO:0000256" key="6">
    <source>
        <dbReference type="SAM" id="MobiDB-lite"/>
    </source>
</evidence>
<dbReference type="InterPro" id="IPR005148">
    <property type="entry name" value="Arg-tRNA-synth_N"/>
</dbReference>
<dbReference type="PATRIC" id="fig|1003195.29.peg.4157"/>
<evidence type="ECO:0000259" key="8">
    <source>
        <dbReference type="SMART" id="SM01016"/>
    </source>
</evidence>
<dbReference type="NCBIfam" id="NF045898">
    <property type="entry name" value="ArgS_rel_codon"/>
    <property type="match status" value="1"/>
</dbReference>
<reference evidence="10" key="1">
    <citation type="submission" date="2011-12" db="EMBL/GenBank/DDBJ databases">
        <title>Complete genome sequence of Streptomyces cattleya strain DSM 46488.</title>
        <authorList>
            <person name="Ou H.-Y."/>
            <person name="Li P."/>
            <person name="Zhao C."/>
            <person name="O'Hagan D."/>
            <person name="Deng Z."/>
        </authorList>
    </citation>
    <scope>NUCLEOTIDE SEQUENCE [LARGE SCALE GENOMIC DNA]</scope>
    <source>
        <strain evidence="10">ATCC 35852 / DSM 46488 / JCM 4925 / NBRC 14057 / NRRL 8057</strain>
    </source>
</reference>
<dbReference type="GO" id="GO:0005737">
    <property type="term" value="C:cytoplasm"/>
    <property type="evidence" value="ECO:0007669"/>
    <property type="project" value="InterPro"/>
</dbReference>
<dbReference type="Gene3D" id="3.30.1360.70">
    <property type="entry name" value="Arginyl tRNA synthetase N-terminal domain"/>
    <property type="match status" value="1"/>
</dbReference>
<evidence type="ECO:0000256" key="2">
    <source>
        <dbReference type="ARBA" id="ARBA00022598"/>
    </source>
</evidence>
<keyword evidence="10" id="KW-1185">Reference proteome</keyword>